<accession>A0ABV2ALA9</accession>
<feature type="transmembrane region" description="Helical" evidence="7">
    <location>
        <begin position="165"/>
        <end position="189"/>
    </location>
</feature>
<name>A0ABV2ALA9_9EUKA</name>
<feature type="transmembrane region" description="Helical" evidence="7">
    <location>
        <begin position="97"/>
        <end position="114"/>
    </location>
</feature>
<keyword evidence="5 7" id="KW-0472">Membrane</keyword>
<evidence type="ECO:0000256" key="1">
    <source>
        <dbReference type="ARBA" id="ARBA00004141"/>
    </source>
</evidence>
<feature type="compositionally biased region" description="Basic and acidic residues" evidence="6">
    <location>
        <begin position="333"/>
        <end position="365"/>
    </location>
</feature>
<feature type="region of interest" description="Disordered" evidence="6">
    <location>
        <begin position="261"/>
        <end position="365"/>
    </location>
</feature>
<evidence type="ECO:0000313" key="9">
    <source>
        <dbReference type="EMBL" id="MES1920420.1"/>
    </source>
</evidence>
<dbReference type="EMBL" id="JBDODL010000661">
    <property type="protein sequence ID" value="MES1920420.1"/>
    <property type="molecule type" value="Genomic_DNA"/>
</dbReference>
<feature type="transmembrane region" description="Helical" evidence="7">
    <location>
        <begin position="209"/>
        <end position="227"/>
    </location>
</feature>
<evidence type="ECO:0000313" key="10">
    <source>
        <dbReference type="Proteomes" id="UP001439008"/>
    </source>
</evidence>
<dbReference type="Proteomes" id="UP001439008">
    <property type="component" value="Unassembled WGS sequence"/>
</dbReference>
<sequence>MSASIYWIFKCHKNKKNILFYHYIIVFLLLSTFFESILLFLYYEILNFSVASHSALKTVSKLMLIGRKMLSRMVVLLICSGVGITKETISTNEKKSAASFFALFFIFSLFNEVQKNSFGYKSEIVAFVYSVLSLMDVLLYAWAYYKLFLVLRRIGKNNKFKYSVYLKLTVLTIFGCLASVVFCTAEIIFVSSRKYTEVANWHYFLFYDVGFWEILFMYFICVVMKVLSPEIEISKYTQIENNAGDIEEHIEEKTKRLLSGSDNLSSFSDSEEEDVQKDVDLAADSTKSDDNGDDKSNKDIESEKKNENNQIDNDKTNDNDTKLKDFNINNDQTDEKTNVDETEKKINVDETDQKNIQKENKSTKN</sequence>
<comment type="subcellular location">
    <subcellularLocation>
        <location evidence="1">Membrane</location>
        <topology evidence="1">Multi-pass membrane protein</topology>
    </subcellularLocation>
</comment>
<feature type="transmembrane region" description="Helical" evidence="7">
    <location>
        <begin position="69"/>
        <end position="85"/>
    </location>
</feature>
<organism evidence="9 10">
    <name type="scientific">Bonamia ostreae</name>
    <dbReference type="NCBI Taxonomy" id="126728"/>
    <lineage>
        <taxon>Eukaryota</taxon>
        <taxon>Sar</taxon>
        <taxon>Rhizaria</taxon>
        <taxon>Endomyxa</taxon>
        <taxon>Ascetosporea</taxon>
        <taxon>Haplosporida</taxon>
        <taxon>Bonamia</taxon>
    </lineage>
</organism>
<gene>
    <name evidence="9" type="ORF">MHBO_002088</name>
</gene>
<dbReference type="Pfam" id="PF06814">
    <property type="entry name" value="GOST_TM"/>
    <property type="match status" value="1"/>
</dbReference>
<keyword evidence="10" id="KW-1185">Reference proteome</keyword>
<evidence type="ECO:0000256" key="2">
    <source>
        <dbReference type="ARBA" id="ARBA00022692"/>
    </source>
</evidence>
<evidence type="ECO:0000256" key="3">
    <source>
        <dbReference type="ARBA" id="ARBA00022729"/>
    </source>
</evidence>
<feature type="domain" description="GOST seven transmembrane" evidence="8">
    <location>
        <begin position="3"/>
        <end position="229"/>
    </location>
</feature>
<evidence type="ECO:0000259" key="8">
    <source>
        <dbReference type="Pfam" id="PF06814"/>
    </source>
</evidence>
<reference evidence="9 10" key="1">
    <citation type="journal article" date="2024" name="BMC Biol.">
        <title>Comparative genomics of Ascetosporea gives new insight into the evolutionary basis for animal parasitism in Rhizaria.</title>
        <authorList>
            <person name="Hiltunen Thoren M."/>
            <person name="Onut-Brannstrom I."/>
            <person name="Alfjorden A."/>
            <person name="Peckova H."/>
            <person name="Swords F."/>
            <person name="Hooper C."/>
            <person name="Holzer A.S."/>
            <person name="Bass D."/>
            <person name="Burki F."/>
        </authorList>
    </citation>
    <scope>NUCLEOTIDE SEQUENCE [LARGE SCALE GENOMIC DNA]</scope>
    <source>
        <strain evidence="9">20-A016</strain>
    </source>
</reference>
<protein>
    <recommendedName>
        <fullName evidence="8">GOST seven transmembrane domain-containing protein</fullName>
    </recommendedName>
</protein>
<feature type="transmembrane region" description="Helical" evidence="7">
    <location>
        <begin position="20"/>
        <end position="43"/>
    </location>
</feature>
<dbReference type="PANTHER" id="PTHR21229">
    <property type="entry name" value="LUNG SEVEN TRANSMEMBRANE RECEPTOR"/>
    <property type="match status" value="1"/>
</dbReference>
<feature type="compositionally biased region" description="Basic and acidic residues" evidence="6">
    <location>
        <begin position="276"/>
        <end position="325"/>
    </location>
</feature>
<evidence type="ECO:0000256" key="4">
    <source>
        <dbReference type="ARBA" id="ARBA00022989"/>
    </source>
</evidence>
<keyword evidence="3" id="KW-0732">Signal</keyword>
<dbReference type="InterPro" id="IPR053937">
    <property type="entry name" value="GOST_TM"/>
</dbReference>
<proteinExistence type="predicted"/>
<evidence type="ECO:0000256" key="6">
    <source>
        <dbReference type="SAM" id="MobiDB-lite"/>
    </source>
</evidence>
<evidence type="ECO:0000256" key="5">
    <source>
        <dbReference type="ARBA" id="ARBA00023136"/>
    </source>
</evidence>
<dbReference type="InterPro" id="IPR009637">
    <property type="entry name" value="GPR107/GPR108-like"/>
</dbReference>
<keyword evidence="2 7" id="KW-0812">Transmembrane</keyword>
<comment type="caution">
    <text evidence="9">The sequence shown here is derived from an EMBL/GenBank/DDBJ whole genome shotgun (WGS) entry which is preliminary data.</text>
</comment>
<feature type="transmembrane region" description="Helical" evidence="7">
    <location>
        <begin position="126"/>
        <end position="145"/>
    </location>
</feature>
<keyword evidence="4 7" id="KW-1133">Transmembrane helix</keyword>
<evidence type="ECO:0000256" key="7">
    <source>
        <dbReference type="SAM" id="Phobius"/>
    </source>
</evidence>
<dbReference type="PANTHER" id="PTHR21229:SF1">
    <property type="entry name" value="GH17801P"/>
    <property type="match status" value="1"/>
</dbReference>